<feature type="transmembrane region" description="Helical" evidence="1">
    <location>
        <begin position="498"/>
        <end position="518"/>
    </location>
</feature>
<keyword evidence="1" id="KW-0472">Membrane</keyword>
<dbReference type="AlphaFoldDB" id="A0A8D5ZIX3"/>
<protein>
    <submittedName>
        <fullName evidence="2">Uncharacterized protein</fullName>
    </submittedName>
</protein>
<keyword evidence="1" id="KW-1133">Transmembrane helix</keyword>
<sequence>MKKIDVLSLILLTLFIIVVPVSTGQTPQSLFKEQRIATLVFKDVPSIQIDSVTHYDHGLVIAATYTNVTISSSSHKGHLQTGFYSVARIYFVNSSLDLELYKLALTGYSIFSTFVMNGELYVLVSVYKFAQTGNTYVYVFKGLTLVDTYTMEGDIFHVDLNNLTALAAFNNNCTIIMLNNTNITLRDLDPVRAVELPQGILTISNGSVDPHLFNISMFTRTGKVIWSKKYYVCSNLFSNTLVGDQLFIVVNNTPIPYSEIEIPKAPVNVSILGINLENGEVTTRLTLTSIILKIYLLNIGGSLYVALIGRHYATLERYNGSGLAPVAKIPIKTETEVIHFQNYFGSNVSITQTVVVSQFFSSCRGYFLVVNPTPSGSNVTDVYSGGVTHYFIRGNVSKFIGNNVLLFGDDGNFSLVVLNNNGTVRGTVNIGTSLFRSPHVRLIEADPYEYYLVESNSTVSSNGTAESEVMVYELTLALVGTTSHGESAARPAGVGVTVSPVVLVGIAIVAVIAVILLLKKFAKR</sequence>
<keyword evidence="3" id="KW-1185">Reference proteome</keyword>
<reference evidence="2 3" key="1">
    <citation type="submission" date="2021-04" db="EMBL/GenBank/DDBJ databases">
        <title>Complete genome sequence of Stygiolobus sp. KN-1.</title>
        <authorList>
            <person name="Nakamura K."/>
            <person name="Sakai H."/>
            <person name="Kurosawa N."/>
        </authorList>
    </citation>
    <scope>NUCLEOTIDE SEQUENCE [LARGE SCALE GENOMIC DNA]</scope>
    <source>
        <strain evidence="2 3">KN-1</strain>
    </source>
</reference>
<organism evidence="2 3">
    <name type="scientific">Stygiolobus caldivivus</name>
    <dbReference type="NCBI Taxonomy" id="2824673"/>
    <lineage>
        <taxon>Archaea</taxon>
        <taxon>Thermoproteota</taxon>
        <taxon>Thermoprotei</taxon>
        <taxon>Sulfolobales</taxon>
        <taxon>Sulfolobaceae</taxon>
        <taxon>Stygiolobus</taxon>
    </lineage>
</organism>
<dbReference type="Proteomes" id="UP000825123">
    <property type="component" value="Chromosome"/>
</dbReference>
<dbReference type="EMBL" id="AP024597">
    <property type="protein sequence ID" value="BCU69780.1"/>
    <property type="molecule type" value="Genomic_DNA"/>
</dbReference>
<dbReference type="GeneID" id="66162820"/>
<dbReference type="KEGG" id="csty:KN1_10770"/>
<name>A0A8D5ZIX3_9CREN</name>
<accession>A0A8D5ZIX3</accession>
<gene>
    <name evidence="2" type="ORF">KN1_10770</name>
</gene>
<evidence type="ECO:0000313" key="2">
    <source>
        <dbReference type="EMBL" id="BCU69780.1"/>
    </source>
</evidence>
<keyword evidence="1" id="KW-0812">Transmembrane</keyword>
<proteinExistence type="predicted"/>
<evidence type="ECO:0000256" key="1">
    <source>
        <dbReference type="SAM" id="Phobius"/>
    </source>
</evidence>
<dbReference type="RefSeq" id="WP_221289796.1">
    <property type="nucleotide sequence ID" value="NZ_AP024597.1"/>
</dbReference>
<evidence type="ECO:0000313" key="3">
    <source>
        <dbReference type="Proteomes" id="UP000825123"/>
    </source>
</evidence>